<proteinExistence type="predicted"/>
<feature type="compositionally biased region" description="Low complexity" evidence="1">
    <location>
        <begin position="758"/>
        <end position="768"/>
    </location>
</feature>
<dbReference type="Proteomes" id="UP001215280">
    <property type="component" value="Unassembled WGS sequence"/>
</dbReference>
<feature type="compositionally biased region" description="Polar residues" evidence="1">
    <location>
        <begin position="162"/>
        <end position="173"/>
    </location>
</feature>
<comment type="caution">
    <text evidence="2">The sequence shown here is derived from an EMBL/GenBank/DDBJ whole genome shotgun (WGS) entry which is preliminary data.</text>
</comment>
<keyword evidence="3" id="KW-1185">Reference proteome</keyword>
<feature type="compositionally biased region" description="Low complexity" evidence="1">
    <location>
        <begin position="957"/>
        <end position="967"/>
    </location>
</feature>
<feature type="region of interest" description="Disordered" evidence="1">
    <location>
        <begin position="141"/>
        <end position="175"/>
    </location>
</feature>
<organism evidence="2 3">
    <name type="scientific">Mycena maculata</name>
    <dbReference type="NCBI Taxonomy" id="230809"/>
    <lineage>
        <taxon>Eukaryota</taxon>
        <taxon>Fungi</taxon>
        <taxon>Dikarya</taxon>
        <taxon>Basidiomycota</taxon>
        <taxon>Agaricomycotina</taxon>
        <taxon>Agaricomycetes</taxon>
        <taxon>Agaricomycetidae</taxon>
        <taxon>Agaricales</taxon>
        <taxon>Marasmiineae</taxon>
        <taxon>Mycenaceae</taxon>
        <taxon>Mycena</taxon>
    </lineage>
</organism>
<feature type="region of interest" description="Disordered" evidence="1">
    <location>
        <begin position="331"/>
        <end position="376"/>
    </location>
</feature>
<name>A0AAD7HL27_9AGAR</name>
<reference evidence="2" key="1">
    <citation type="submission" date="2023-03" db="EMBL/GenBank/DDBJ databases">
        <title>Massive genome expansion in bonnet fungi (Mycena s.s.) driven by repeated elements and novel gene families across ecological guilds.</title>
        <authorList>
            <consortium name="Lawrence Berkeley National Laboratory"/>
            <person name="Harder C.B."/>
            <person name="Miyauchi S."/>
            <person name="Viragh M."/>
            <person name="Kuo A."/>
            <person name="Thoen E."/>
            <person name="Andreopoulos B."/>
            <person name="Lu D."/>
            <person name="Skrede I."/>
            <person name="Drula E."/>
            <person name="Henrissat B."/>
            <person name="Morin E."/>
            <person name="Kohler A."/>
            <person name="Barry K."/>
            <person name="LaButti K."/>
            <person name="Morin E."/>
            <person name="Salamov A."/>
            <person name="Lipzen A."/>
            <person name="Mereny Z."/>
            <person name="Hegedus B."/>
            <person name="Baldrian P."/>
            <person name="Stursova M."/>
            <person name="Weitz H."/>
            <person name="Taylor A."/>
            <person name="Grigoriev I.V."/>
            <person name="Nagy L.G."/>
            <person name="Martin F."/>
            <person name="Kauserud H."/>
        </authorList>
    </citation>
    <scope>NUCLEOTIDE SEQUENCE</scope>
    <source>
        <strain evidence="2">CBHHK188m</strain>
    </source>
</reference>
<evidence type="ECO:0000256" key="1">
    <source>
        <dbReference type="SAM" id="MobiDB-lite"/>
    </source>
</evidence>
<feature type="compositionally biased region" description="Gly residues" evidence="1">
    <location>
        <begin position="724"/>
        <end position="733"/>
    </location>
</feature>
<feature type="region of interest" description="Disordered" evidence="1">
    <location>
        <begin position="948"/>
        <end position="992"/>
    </location>
</feature>
<feature type="compositionally biased region" description="Pro residues" evidence="1">
    <location>
        <begin position="331"/>
        <end position="341"/>
    </location>
</feature>
<feature type="compositionally biased region" description="Basic and acidic residues" evidence="1">
    <location>
        <begin position="346"/>
        <end position="370"/>
    </location>
</feature>
<accession>A0AAD7HL27</accession>
<protein>
    <submittedName>
        <fullName evidence="2">Uncharacterized protein</fullName>
    </submittedName>
</protein>
<gene>
    <name evidence="2" type="ORF">DFH07DRAFT_856983</name>
</gene>
<dbReference type="EMBL" id="JARJLG010000258">
    <property type="protein sequence ID" value="KAJ7722450.1"/>
    <property type="molecule type" value="Genomic_DNA"/>
</dbReference>
<sequence length="992" mass="106830">MTTPTKQVTLRILSAGCTEDFSGWPSAILSIYSTLGLPLPSWCATGPHFLPPSEQPRLAGVFNLVVSAVTDIQSLVALYGPSRPAAPFVLPLLRILARICAQEAMIITEAPFVRPRTKTPDADDFDGVATMLACHVLEGDVPLPSSEDSTTLASETAYPGASSDTESDPSPSFNGPLGAHILPGHGVHAYAALPFLCVADQDNIADLMASVACQRHVWGVPDPAVGFVLSGPVMRLVLSWLDPATSTVHVASGASNGVFNLTNTTSALSLAHFILNLSPHFTSILERAKERSKLGFENNCLDWRSDDILPSRGSGDWRDRVVQWLRHVEMPPSPLSLPTTPPFTEMARDKSSKTSDQSEAKSEAQSETPKRQSSSVFAARTIGSLGDEEGQLLTWMFDRSVQTIARIRFMPAKGEQQEDINRKIDLYDKMCGLQRLDVKVALPLVDGTVSAARKELISQLPQPTADPNEDLPVLTASQQAILFGRLSAMLFAASGAYIMDHQREDVPVYEAESRYHWDSLLYHFYCQETDTISPYVMLEHMIHYPRNDLADKMHLAASIDPSASKDGAQTKVIDTQAKRMRNNGTLCYVASQTAAFEGLLPEVLELAEAATRQANQMSAMVGDWKRKPAQFQEAVNTRSNVEPAQGKCDAILFMSIPNKSGLSKDLEIIRHLTSSSSGSGTGSGVTSGQGYTTDDVAINAATRAGSGRGSQTGIRSGKAQRGGASAGAQGGSARGSRPKTGGSGKGKGVGGPQDEMKAGAAPDPAPAVDDGRLHNLFAASTTPPGAKHPFDGCFNLTSFKNDLLLPHATAEYKKHADSESKALNQGRFYLISVVSFYAAMGIEDHPFYNIVTTGKRGAILMAWKSKSTAKADSELEELPEIYIMERNVCILDISKPLEAFQFATFLMRLREDQEALKKRVQEILDADATGVVAKIKLWRKDGQKKLLPAAKAKETSAPAPEAAVEGGPSTGQEDTPTTPRLTSLPEVEETTP</sequence>
<feature type="compositionally biased region" description="Gly residues" evidence="1">
    <location>
        <begin position="741"/>
        <end position="751"/>
    </location>
</feature>
<dbReference type="AlphaFoldDB" id="A0AAD7HL27"/>
<feature type="region of interest" description="Disordered" evidence="1">
    <location>
        <begin position="702"/>
        <end position="771"/>
    </location>
</feature>
<feature type="compositionally biased region" description="Polar residues" evidence="1">
    <location>
        <begin position="970"/>
        <end position="981"/>
    </location>
</feature>
<evidence type="ECO:0000313" key="2">
    <source>
        <dbReference type="EMBL" id="KAJ7722450.1"/>
    </source>
</evidence>
<evidence type="ECO:0000313" key="3">
    <source>
        <dbReference type="Proteomes" id="UP001215280"/>
    </source>
</evidence>